<gene>
    <name evidence="3" type="ORF">A1O1_03563</name>
</gene>
<dbReference type="Pfam" id="PF13649">
    <property type="entry name" value="Methyltransf_25"/>
    <property type="match status" value="1"/>
</dbReference>
<reference evidence="3 4" key="1">
    <citation type="submission" date="2013-03" db="EMBL/GenBank/DDBJ databases">
        <title>The Genome Sequence of Capronia coronata CBS 617.96.</title>
        <authorList>
            <consortium name="The Broad Institute Genomics Platform"/>
            <person name="Cuomo C."/>
            <person name="de Hoog S."/>
            <person name="Gorbushina A."/>
            <person name="Walker B."/>
            <person name="Young S.K."/>
            <person name="Zeng Q."/>
            <person name="Gargeya S."/>
            <person name="Fitzgerald M."/>
            <person name="Haas B."/>
            <person name="Abouelleil A."/>
            <person name="Allen A.W."/>
            <person name="Alvarado L."/>
            <person name="Arachchi H.M."/>
            <person name="Berlin A.M."/>
            <person name="Chapman S.B."/>
            <person name="Gainer-Dewar J."/>
            <person name="Goldberg J."/>
            <person name="Griggs A."/>
            <person name="Gujja S."/>
            <person name="Hansen M."/>
            <person name="Howarth C."/>
            <person name="Imamovic A."/>
            <person name="Ireland A."/>
            <person name="Larimer J."/>
            <person name="McCowan C."/>
            <person name="Murphy C."/>
            <person name="Pearson M."/>
            <person name="Poon T.W."/>
            <person name="Priest M."/>
            <person name="Roberts A."/>
            <person name="Saif S."/>
            <person name="Shea T."/>
            <person name="Sisk P."/>
            <person name="Sykes S."/>
            <person name="Wortman J."/>
            <person name="Nusbaum C."/>
            <person name="Birren B."/>
        </authorList>
    </citation>
    <scope>NUCLEOTIDE SEQUENCE [LARGE SCALE GENOMIC DNA]</scope>
    <source>
        <strain evidence="3 4">CBS 617.96</strain>
    </source>
</reference>
<dbReference type="InterPro" id="IPR041698">
    <property type="entry name" value="Methyltransf_25"/>
</dbReference>
<evidence type="ECO:0000259" key="2">
    <source>
        <dbReference type="Pfam" id="PF13649"/>
    </source>
</evidence>
<dbReference type="PANTHER" id="PTHR43861">
    <property type="entry name" value="TRANS-ACONITATE 2-METHYLTRANSFERASE-RELATED"/>
    <property type="match status" value="1"/>
</dbReference>
<protein>
    <recommendedName>
        <fullName evidence="2">Methyltransferase domain-containing protein</fullName>
    </recommendedName>
</protein>
<name>W9YMK8_9EURO</name>
<dbReference type="STRING" id="1182541.W9YMK8"/>
<dbReference type="GO" id="GO:0016740">
    <property type="term" value="F:transferase activity"/>
    <property type="evidence" value="ECO:0007669"/>
    <property type="project" value="UniProtKB-KW"/>
</dbReference>
<sequence>MSSSTPSDTFISETIKQYTPRAANYDAANGGWHAELAHDFVAWLPPPKGGAVLDLACGTGLVTLAQAEAVGPDGVVVGMDVTAAMLDEARRKTRPRDGGQVQWVLADITDLSGLAAIQEVVTHRGGFDVISCCSALVLLPDPGQNIQRWANYLKPGTGKIIIDVPTEDHTLQYLSTGPLRRAMGKPFIFDREWVRNVHSLEELYENAGLEVAKSFRTRSYVPQRWWEADEAMKAFEEQSRTTFEWVMEDDALLEKARQVWPTIWEQHLTQDGKLWDGHALYVSIGRRRQ</sequence>
<dbReference type="CDD" id="cd02440">
    <property type="entry name" value="AdoMet_MTases"/>
    <property type="match status" value="1"/>
</dbReference>
<evidence type="ECO:0000256" key="1">
    <source>
        <dbReference type="ARBA" id="ARBA00022679"/>
    </source>
</evidence>
<comment type="caution">
    <text evidence="3">The sequence shown here is derived from an EMBL/GenBank/DDBJ whole genome shotgun (WGS) entry which is preliminary data.</text>
</comment>
<evidence type="ECO:0000313" key="4">
    <source>
        <dbReference type="Proteomes" id="UP000019484"/>
    </source>
</evidence>
<dbReference type="RefSeq" id="XP_007722655.1">
    <property type="nucleotide sequence ID" value="XM_007724465.1"/>
</dbReference>
<dbReference type="eggNOG" id="ENOG502SAHW">
    <property type="taxonomic scope" value="Eukaryota"/>
</dbReference>
<evidence type="ECO:0000313" key="3">
    <source>
        <dbReference type="EMBL" id="EXJ90461.1"/>
    </source>
</evidence>
<keyword evidence="4" id="KW-1185">Reference proteome</keyword>
<dbReference type="GeneID" id="19158454"/>
<dbReference type="HOGENOM" id="CLU_037990_2_6_1"/>
<dbReference type="EMBL" id="AMWN01000003">
    <property type="protein sequence ID" value="EXJ90461.1"/>
    <property type="molecule type" value="Genomic_DNA"/>
</dbReference>
<dbReference type="SUPFAM" id="SSF53335">
    <property type="entry name" value="S-adenosyl-L-methionine-dependent methyltransferases"/>
    <property type="match status" value="1"/>
</dbReference>
<dbReference type="InterPro" id="IPR029063">
    <property type="entry name" value="SAM-dependent_MTases_sf"/>
</dbReference>
<proteinExistence type="predicted"/>
<accession>W9YMK8</accession>
<dbReference type="AlphaFoldDB" id="W9YMK8"/>
<dbReference type="Proteomes" id="UP000019484">
    <property type="component" value="Unassembled WGS sequence"/>
</dbReference>
<dbReference type="OrthoDB" id="66144at2759"/>
<keyword evidence="1" id="KW-0808">Transferase</keyword>
<dbReference type="Gene3D" id="3.40.50.150">
    <property type="entry name" value="Vaccinia Virus protein VP39"/>
    <property type="match status" value="1"/>
</dbReference>
<feature type="domain" description="Methyltransferase" evidence="2">
    <location>
        <begin position="52"/>
        <end position="156"/>
    </location>
</feature>
<organism evidence="3 4">
    <name type="scientific">Capronia coronata CBS 617.96</name>
    <dbReference type="NCBI Taxonomy" id="1182541"/>
    <lineage>
        <taxon>Eukaryota</taxon>
        <taxon>Fungi</taxon>
        <taxon>Dikarya</taxon>
        <taxon>Ascomycota</taxon>
        <taxon>Pezizomycotina</taxon>
        <taxon>Eurotiomycetes</taxon>
        <taxon>Chaetothyriomycetidae</taxon>
        <taxon>Chaetothyriales</taxon>
        <taxon>Herpotrichiellaceae</taxon>
        <taxon>Capronia</taxon>
    </lineage>
</organism>